<proteinExistence type="predicted"/>
<dbReference type="AlphaFoldDB" id="A0AAW0TYG1"/>
<comment type="caution">
    <text evidence="2">The sequence shown here is derived from an EMBL/GenBank/DDBJ whole genome shotgun (WGS) entry which is preliminary data.</text>
</comment>
<evidence type="ECO:0000256" key="1">
    <source>
        <dbReference type="SAM" id="MobiDB-lite"/>
    </source>
</evidence>
<organism evidence="2 3">
    <name type="scientific">Scylla paramamosain</name>
    <name type="common">Mud crab</name>
    <dbReference type="NCBI Taxonomy" id="85552"/>
    <lineage>
        <taxon>Eukaryota</taxon>
        <taxon>Metazoa</taxon>
        <taxon>Ecdysozoa</taxon>
        <taxon>Arthropoda</taxon>
        <taxon>Crustacea</taxon>
        <taxon>Multicrustacea</taxon>
        <taxon>Malacostraca</taxon>
        <taxon>Eumalacostraca</taxon>
        <taxon>Eucarida</taxon>
        <taxon>Decapoda</taxon>
        <taxon>Pleocyemata</taxon>
        <taxon>Brachyura</taxon>
        <taxon>Eubrachyura</taxon>
        <taxon>Portunoidea</taxon>
        <taxon>Portunidae</taxon>
        <taxon>Portuninae</taxon>
        <taxon>Scylla</taxon>
    </lineage>
</organism>
<dbReference type="EMBL" id="JARAKH010000022">
    <property type="protein sequence ID" value="KAK8392495.1"/>
    <property type="molecule type" value="Genomic_DNA"/>
</dbReference>
<dbReference type="Proteomes" id="UP001487740">
    <property type="component" value="Unassembled WGS sequence"/>
</dbReference>
<evidence type="ECO:0000313" key="3">
    <source>
        <dbReference type="Proteomes" id="UP001487740"/>
    </source>
</evidence>
<evidence type="ECO:0000313" key="2">
    <source>
        <dbReference type="EMBL" id="KAK8392495.1"/>
    </source>
</evidence>
<gene>
    <name evidence="2" type="ORF">O3P69_014693</name>
</gene>
<sequence>MVESHMGRTEELSPWPRSNRLLSTPPSSSMAKRWPYSQRWRLWACTLYLQDNQRIFNALLVSLITTNQIQGCDLIQRSLSTHS</sequence>
<feature type="compositionally biased region" description="Basic and acidic residues" evidence="1">
    <location>
        <begin position="1"/>
        <end position="11"/>
    </location>
</feature>
<feature type="compositionally biased region" description="Polar residues" evidence="1">
    <location>
        <begin position="20"/>
        <end position="30"/>
    </location>
</feature>
<feature type="region of interest" description="Disordered" evidence="1">
    <location>
        <begin position="1"/>
        <end position="33"/>
    </location>
</feature>
<protein>
    <submittedName>
        <fullName evidence="2">Uncharacterized protein</fullName>
    </submittedName>
</protein>
<name>A0AAW0TYG1_SCYPA</name>
<keyword evidence="3" id="KW-1185">Reference proteome</keyword>
<reference evidence="2 3" key="1">
    <citation type="submission" date="2023-03" db="EMBL/GenBank/DDBJ databases">
        <title>High-quality genome of Scylla paramamosain provides insights in environmental adaptation.</title>
        <authorList>
            <person name="Zhang L."/>
        </authorList>
    </citation>
    <scope>NUCLEOTIDE SEQUENCE [LARGE SCALE GENOMIC DNA]</scope>
    <source>
        <strain evidence="2">LZ_2023a</strain>
        <tissue evidence="2">Muscle</tissue>
    </source>
</reference>
<accession>A0AAW0TYG1</accession>